<accession>A0A1D1UT93</accession>
<keyword evidence="5" id="KW-1185">Reference proteome</keyword>
<feature type="region of interest" description="Disordered" evidence="1">
    <location>
        <begin position="21"/>
        <end position="80"/>
    </location>
</feature>
<dbReference type="Proteomes" id="UP000186922">
    <property type="component" value="Unassembled WGS sequence"/>
</dbReference>
<gene>
    <name evidence="4" type="primary">RvY_03895-1</name>
    <name evidence="4" type="synonym">RvY_03895.1</name>
    <name evidence="4" type="ORF">RvY_03895</name>
</gene>
<evidence type="ECO:0000313" key="5">
    <source>
        <dbReference type="Proteomes" id="UP000186922"/>
    </source>
</evidence>
<keyword evidence="2" id="KW-0472">Membrane</keyword>
<organism evidence="4 5">
    <name type="scientific">Ramazzottius varieornatus</name>
    <name type="common">Water bear</name>
    <name type="synonym">Tardigrade</name>
    <dbReference type="NCBI Taxonomy" id="947166"/>
    <lineage>
        <taxon>Eukaryota</taxon>
        <taxon>Metazoa</taxon>
        <taxon>Ecdysozoa</taxon>
        <taxon>Tardigrada</taxon>
        <taxon>Eutardigrada</taxon>
        <taxon>Parachela</taxon>
        <taxon>Hypsibioidea</taxon>
        <taxon>Ramazzottiidae</taxon>
        <taxon>Ramazzottius</taxon>
    </lineage>
</organism>
<protein>
    <submittedName>
        <fullName evidence="4">Uncharacterized protein</fullName>
    </submittedName>
</protein>
<keyword evidence="2" id="KW-0812">Transmembrane</keyword>
<feature type="transmembrane region" description="Helical" evidence="2">
    <location>
        <begin position="88"/>
        <end position="112"/>
    </location>
</feature>
<dbReference type="AlphaFoldDB" id="A0A1D1UT93"/>
<keyword evidence="3" id="KW-0732">Signal</keyword>
<reference evidence="4 5" key="1">
    <citation type="journal article" date="2016" name="Nat. Commun.">
        <title>Extremotolerant tardigrade genome and improved radiotolerance of human cultured cells by tardigrade-unique protein.</title>
        <authorList>
            <person name="Hashimoto T."/>
            <person name="Horikawa D.D."/>
            <person name="Saito Y."/>
            <person name="Kuwahara H."/>
            <person name="Kozuka-Hata H."/>
            <person name="Shin-I T."/>
            <person name="Minakuchi Y."/>
            <person name="Ohishi K."/>
            <person name="Motoyama A."/>
            <person name="Aizu T."/>
            <person name="Enomoto A."/>
            <person name="Kondo K."/>
            <person name="Tanaka S."/>
            <person name="Hara Y."/>
            <person name="Koshikawa S."/>
            <person name="Sagara H."/>
            <person name="Miura T."/>
            <person name="Yokobori S."/>
            <person name="Miyagawa K."/>
            <person name="Suzuki Y."/>
            <person name="Kubo T."/>
            <person name="Oyama M."/>
            <person name="Kohara Y."/>
            <person name="Fujiyama A."/>
            <person name="Arakawa K."/>
            <person name="Katayama T."/>
            <person name="Toyoda A."/>
            <person name="Kunieda T."/>
        </authorList>
    </citation>
    <scope>NUCLEOTIDE SEQUENCE [LARGE SCALE GENOMIC DNA]</scope>
    <source>
        <strain evidence="4 5">YOKOZUNA-1</strain>
    </source>
</reference>
<evidence type="ECO:0000313" key="4">
    <source>
        <dbReference type="EMBL" id="GAU91685.1"/>
    </source>
</evidence>
<dbReference type="EMBL" id="BDGG01000002">
    <property type="protein sequence ID" value="GAU91685.1"/>
    <property type="molecule type" value="Genomic_DNA"/>
</dbReference>
<keyword evidence="2" id="KW-1133">Transmembrane helix</keyword>
<evidence type="ECO:0000256" key="2">
    <source>
        <dbReference type="SAM" id="Phobius"/>
    </source>
</evidence>
<evidence type="ECO:0000256" key="1">
    <source>
        <dbReference type="SAM" id="MobiDB-lite"/>
    </source>
</evidence>
<feature type="signal peptide" evidence="3">
    <location>
        <begin position="1"/>
        <end position="21"/>
    </location>
</feature>
<feature type="compositionally biased region" description="Low complexity" evidence="1">
    <location>
        <begin position="37"/>
        <end position="77"/>
    </location>
</feature>
<name>A0A1D1UT93_RAMVA</name>
<proteinExistence type="predicted"/>
<comment type="caution">
    <text evidence="4">The sequence shown here is derived from an EMBL/GenBank/DDBJ whole genome shotgun (WGS) entry which is preliminary data.</text>
</comment>
<feature type="chain" id="PRO_5008897590" evidence="3">
    <location>
        <begin position="22"/>
        <end position="128"/>
    </location>
</feature>
<evidence type="ECO:0000256" key="3">
    <source>
        <dbReference type="SAM" id="SignalP"/>
    </source>
</evidence>
<sequence length="128" mass="13058">MNIGELSLLIFLIFAANPVQPQTSPEPSTLPPTPAVSASGTPSTDTTPTAASATDESTSSMVSTESTTGSTTATTPEPADCKKQCGEVALPILGVVLAIVVTSSTAYGFYACHKIGKLTKLRKSRALG</sequence>